<dbReference type="GO" id="GO:0008253">
    <property type="term" value="F:5'-nucleotidase activity"/>
    <property type="evidence" value="ECO:0007669"/>
    <property type="project" value="TreeGrafter"/>
</dbReference>
<proteinExistence type="predicted"/>
<evidence type="ECO:0000313" key="1">
    <source>
        <dbReference type="EMBL" id="KAJ3607659.1"/>
    </source>
</evidence>
<keyword evidence="2" id="KW-1185">Reference proteome</keyword>
<dbReference type="Proteomes" id="UP001148018">
    <property type="component" value="Unassembled WGS sequence"/>
</dbReference>
<dbReference type="GO" id="GO:0005739">
    <property type="term" value="C:mitochondrion"/>
    <property type="evidence" value="ECO:0007669"/>
    <property type="project" value="TreeGrafter"/>
</dbReference>
<dbReference type="AlphaFoldDB" id="A0A9Q0IQZ9"/>
<dbReference type="PANTHER" id="PTHR16504">
    <property type="entry name" value="5'(3')-DEOXYRIBONUCLEOTIDASE"/>
    <property type="match status" value="1"/>
</dbReference>
<dbReference type="SUPFAM" id="SSF56784">
    <property type="entry name" value="HAD-like"/>
    <property type="match status" value="1"/>
</dbReference>
<dbReference type="GO" id="GO:0009223">
    <property type="term" value="P:pyrimidine deoxyribonucleotide catabolic process"/>
    <property type="evidence" value="ECO:0007669"/>
    <property type="project" value="TreeGrafter"/>
</dbReference>
<evidence type="ECO:0000313" key="2">
    <source>
        <dbReference type="Proteomes" id="UP001148018"/>
    </source>
</evidence>
<sequence length="131" mass="14715">MPARFLLGSCRRTRSLLLLGGGNPFLKCNISANMSSTSSHHHGKRLRVLVDMDGVLADFEGGFLRRYRAWYPDEPYVPLEERRGFWVSSQYGGLRSDLCVSVCVCVVIITGMTPPMVLYKWWGGRGLFNVG</sequence>
<dbReference type="OrthoDB" id="10248475at2759"/>
<dbReference type="InterPro" id="IPR036412">
    <property type="entry name" value="HAD-like_sf"/>
</dbReference>
<protein>
    <submittedName>
        <fullName evidence="1">Uncharacterized protein</fullName>
    </submittedName>
</protein>
<gene>
    <name evidence="1" type="ORF">NHX12_024710</name>
</gene>
<comment type="caution">
    <text evidence="1">The sequence shown here is derived from an EMBL/GenBank/DDBJ whole genome shotgun (WGS) entry which is preliminary data.</text>
</comment>
<dbReference type="EMBL" id="JANIIK010000040">
    <property type="protein sequence ID" value="KAJ3607659.1"/>
    <property type="molecule type" value="Genomic_DNA"/>
</dbReference>
<dbReference type="PANTHER" id="PTHR16504:SF4">
    <property type="entry name" value="5'(3')-DEOXYRIBONUCLEOTIDASE"/>
    <property type="match status" value="1"/>
</dbReference>
<organism evidence="1 2">
    <name type="scientific">Muraenolepis orangiensis</name>
    <name type="common">Patagonian moray cod</name>
    <dbReference type="NCBI Taxonomy" id="630683"/>
    <lineage>
        <taxon>Eukaryota</taxon>
        <taxon>Metazoa</taxon>
        <taxon>Chordata</taxon>
        <taxon>Craniata</taxon>
        <taxon>Vertebrata</taxon>
        <taxon>Euteleostomi</taxon>
        <taxon>Actinopterygii</taxon>
        <taxon>Neopterygii</taxon>
        <taxon>Teleostei</taxon>
        <taxon>Neoteleostei</taxon>
        <taxon>Acanthomorphata</taxon>
        <taxon>Zeiogadaria</taxon>
        <taxon>Gadariae</taxon>
        <taxon>Gadiformes</taxon>
        <taxon>Muraenolepidoidei</taxon>
        <taxon>Muraenolepididae</taxon>
        <taxon>Muraenolepis</taxon>
    </lineage>
</organism>
<reference evidence="1" key="1">
    <citation type="submission" date="2022-07" db="EMBL/GenBank/DDBJ databases">
        <title>Chromosome-level genome of Muraenolepis orangiensis.</title>
        <authorList>
            <person name="Kim J."/>
        </authorList>
    </citation>
    <scope>NUCLEOTIDE SEQUENCE</scope>
    <source>
        <strain evidence="1">KU_S4_2022</strain>
        <tissue evidence="1">Muscle</tissue>
    </source>
</reference>
<dbReference type="Gene3D" id="1.10.40.40">
    <property type="entry name" value="Deoxyribonucleotidase, domain 2"/>
    <property type="match status" value="1"/>
</dbReference>
<name>A0A9Q0IQZ9_9TELE</name>
<accession>A0A9Q0IQZ9</accession>